<dbReference type="RefSeq" id="WP_283753096.1">
    <property type="nucleotide sequence ID" value="NZ_JAQOSP010000053.1"/>
</dbReference>
<feature type="binding site" evidence="8">
    <location>
        <position position="275"/>
    </location>
    <ligand>
        <name>ATP</name>
        <dbReference type="ChEBI" id="CHEBI:30616"/>
    </ligand>
</feature>
<dbReference type="InterPro" id="IPR003846">
    <property type="entry name" value="SelO"/>
</dbReference>
<keyword evidence="5 8" id="KW-0547">Nucleotide-binding</keyword>
<feature type="active site" description="Proton acceptor" evidence="8">
    <location>
        <position position="265"/>
    </location>
</feature>
<dbReference type="NCBIfam" id="NF000658">
    <property type="entry name" value="PRK00029.1"/>
    <property type="match status" value="1"/>
</dbReference>
<comment type="catalytic activity">
    <reaction evidence="8">
        <text>L-tyrosyl-[protein] + ATP = O-(5'-adenylyl)-L-tyrosyl-[protein] + diphosphate</text>
        <dbReference type="Rhea" id="RHEA:54288"/>
        <dbReference type="Rhea" id="RHEA-COMP:10136"/>
        <dbReference type="Rhea" id="RHEA-COMP:13846"/>
        <dbReference type="ChEBI" id="CHEBI:30616"/>
        <dbReference type="ChEBI" id="CHEBI:33019"/>
        <dbReference type="ChEBI" id="CHEBI:46858"/>
        <dbReference type="ChEBI" id="CHEBI:83624"/>
        <dbReference type="EC" id="2.7.7.108"/>
    </reaction>
</comment>
<comment type="function">
    <text evidence="8">Nucleotidyltransferase involved in the post-translational modification of proteins. It can catalyze the addition of adenosine monophosphate (AMP) or uridine monophosphate (UMP) to a protein, resulting in modifications known as AMPylation and UMPylation.</text>
</comment>
<feature type="binding site" evidence="8">
    <location>
        <position position="96"/>
    </location>
    <ligand>
        <name>ATP</name>
        <dbReference type="ChEBI" id="CHEBI:30616"/>
    </ligand>
</feature>
<comment type="catalytic activity">
    <reaction evidence="8">
        <text>L-tyrosyl-[protein] + UTP = O-(5'-uridylyl)-L-tyrosyl-[protein] + diphosphate</text>
        <dbReference type="Rhea" id="RHEA:83887"/>
        <dbReference type="Rhea" id="RHEA-COMP:10136"/>
        <dbReference type="Rhea" id="RHEA-COMP:20238"/>
        <dbReference type="ChEBI" id="CHEBI:33019"/>
        <dbReference type="ChEBI" id="CHEBI:46398"/>
        <dbReference type="ChEBI" id="CHEBI:46858"/>
        <dbReference type="ChEBI" id="CHEBI:90602"/>
    </reaction>
</comment>
<feature type="binding site" evidence="8">
    <location>
        <position position="183"/>
    </location>
    <ligand>
        <name>ATP</name>
        <dbReference type="ChEBI" id="CHEBI:30616"/>
    </ligand>
</feature>
<dbReference type="Pfam" id="PF02696">
    <property type="entry name" value="SelO"/>
    <property type="match status" value="1"/>
</dbReference>
<dbReference type="EC" id="2.7.7.108" evidence="8"/>
<evidence type="ECO:0000313" key="9">
    <source>
        <dbReference type="EMBL" id="MDJ1169336.1"/>
    </source>
</evidence>
<proteinExistence type="inferred from homology"/>
<dbReference type="PANTHER" id="PTHR12153">
    <property type="entry name" value="SELENOPROTEIN O"/>
    <property type="match status" value="1"/>
</dbReference>
<dbReference type="EC" id="2.7.7.-" evidence="8"/>
<feature type="binding site" evidence="8">
    <location>
        <position position="129"/>
    </location>
    <ligand>
        <name>ATP</name>
        <dbReference type="ChEBI" id="CHEBI:30616"/>
    </ligand>
</feature>
<comment type="similarity">
    <text evidence="1 8">Belongs to the SELO family.</text>
</comment>
<evidence type="ECO:0000256" key="3">
    <source>
        <dbReference type="ARBA" id="ARBA00022695"/>
    </source>
</evidence>
<comment type="catalytic activity">
    <reaction evidence="8">
        <text>L-seryl-[protein] + UTP = O-(5'-uridylyl)-L-seryl-[protein] + diphosphate</text>
        <dbReference type="Rhea" id="RHEA:64604"/>
        <dbReference type="Rhea" id="RHEA-COMP:9863"/>
        <dbReference type="Rhea" id="RHEA-COMP:16635"/>
        <dbReference type="ChEBI" id="CHEBI:29999"/>
        <dbReference type="ChEBI" id="CHEBI:33019"/>
        <dbReference type="ChEBI" id="CHEBI:46398"/>
        <dbReference type="ChEBI" id="CHEBI:156051"/>
    </reaction>
</comment>
<evidence type="ECO:0000256" key="5">
    <source>
        <dbReference type="ARBA" id="ARBA00022741"/>
    </source>
</evidence>
<accession>A0ABT7AR04</accession>
<comment type="caution">
    <text evidence="9">The sequence shown here is derived from an EMBL/GenBank/DDBJ whole genome shotgun (WGS) entry which is preliminary data.</text>
</comment>
<keyword evidence="8" id="KW-0464">Manganese</keyword>
<comment type="catalytic activity">
    <reaction evidence="8">
        <text>L-histidyl-[protein] + UTP = N(tele)-(5'-uridylyl)-L-histidyl-[protein] + diphosphate</text>
        <dbReference type="Rhea" id="RHEA:83891"/>
        <dbReference type="Rhea" id="RHEA-COMP:9745"/>
        <dbReference type="Rhea" id="RHEA-COMP:20239"/>
        <dbReference type="ChEBI" id="CHEBI:29979"/>
        <dbReference type="ChEBI" id="CHEBI:33019"/>
        <dbReference type="ChEBI" id="CHEBI:46398"/>
        <dbReference type="ChEBI" id="CHEBI:233474"/>
    </reaction>
</comment>
<evidence type="ECO:0000256" key="8">
    <source>
        <dbReference type="HAMAP-Rule" id="MF_00692"/>
    </source>
</evidence>
<reference evidence="9 10" key="1">
    <citation type="submission" date="2023-01" db="EMBL/GenBank/DDBJ databases">
        <title>Novel diversity within Roseofilum (Cyanobacteria; Desertifilaceae) from marine benthic mats with descriptions of four novel species.</title>
        <authorList>
            <person name="Wang Y."/>
            <person name="Berthold D.E."/>
            <person name="Hu J."/>
            <person name="Lefler F.W."/>
            <person name="Laughinghouse H.D. IV."/>
        </authorList>
    </citation>
    <scope>NUCLEOTIDE SEQUENCE [LARGE SCALE GENOMIC DNA]</scope>
    <source>
        <strain evidence="9 10">BLCC-M154</strain>
    </source>
</reference>
<name>A0ABT7AR04_9CYAN</name>
<keyword evidence="4 8" id="KW-0479">Metal-binding</keyword>
<evidence type="ECO:0000256" key="4">
    <source>
        <dbReference type="ARBA" id="ARBA00022723"/>
    </source>
</evidence>
<feature type="binding site" evidence="8">
    <location>
        <position position="275"/>
    </location>
    <ligand>
        <name>Mg(2+)</name>
        <dbReference type="ChEBI" id="CHEBI:18420"/>
    </ligand>
</feature>
<feature type="binding site" evidence="8">
    <location>
        <position position="266"/>
    </location>
    <ligand>
        <name>Mg(2+)</name>
        <dbReference type="ChEBI" id="CHEBI:18420"/>
    </ligand>
</feature>
<feature type="binding site" evidence="8">
    <location>
        <position position="190"/>
    </location>
    <ligand>
        <name>ATP</name>
        <dbReference type="ChEBI" id="CHEBI:30616"/>
    </ligand>
</feature>
<evidence type="ECO:0000256" key="2">
    <source>
        <dbReference type="ARBA" id="ARBA00022679"/>
    </source>
</evidence>
<evidence type="ECO:0000313" key="10">
    <source>
        <dbReference type="Proteomes" id="UP001235303"/>
    </source>
</evidence>
<dbReference type="Proteomes" id="UP001235303">
    <property type="component" value="Unassembled WGS sequence"/>
</dbReference>
<sequence>MIDRVDNNPFQSLNTESALENLGDDYYDLVSAAQFPQHILRWRNDDLLPQMGLDPQQVSDRHFIDFFGKFNSSLPCLALRYHGYQFGEYNPWLGDGRGFLYGQVRAVDGQLYDFGTKGSGMTPYSRGADGRLTLKGGVREVLAGEMLHRLGVTTSRCLSLIETGESLWRGDEPSPTRSCVMVRWSRSHIRFGTFERLRYFERSDLITKLLDHVIEQYYPAPFPLVKPEPSPERYIRFYDQLVQRVAQLAAQWMAAGFCHGVLNTDNMSITGESFDYGPYGFIPHYDPNFTAAYFDYSGRYSYGNQPLVCQLNLELLSVALGKVIPKSAMQESLDQFNVHYEQAYQQLMLRRLGLEPNRIEAKEAQELIELTLKLLKDTQKGYPQFFSGLRDHFDPSWLQQVDAIPNWSSAGPSSIWQAWKILYHRVLTQNSEEQVVKIGDRLQKANPQVHLLRPEIETIWNAIMIDDNWKPFLQFLQNINR</sequence>
<feature type="binding site" evidence="8">
    <location>
        <position position="117"/>
    </location>
    <ligand>
        <name>ATP</name>
        <dbReference type="ChEBI" id="CHEBI:30616"/>
    </ligand>
</feature>
<evidence type="ECO:0000256" key="7">
    <source>
        <dbReference type="ARBA" id="ARBA00022842"/>
    </source>
</evidence>
<feature type="binding site" evidence="8">
    <location>
        <position position="130"/>
    </location>
    <ligand>
        <name>ATP</name>
        <dbReference type="ChEBI" id="CHEBI:30616"/>
    </ligand>
</feature>
<evidence type="ECO:0000256" key="1">
    <source>
        <dbReference type="ARBA" id="ARBA00009747"/>
    </source>
</evidence>
<comment type="cofactor">
    <cofactor evidence="8">
        <name>Mg(2+)</name>
        <dbReference type="ChEBI" id="CHEBI:18420"/>
    </cofactor>
    <cofactor evidence="8">
        <name>Mn(2+)</name>
        <dbReference type="ChEBI" id="CHEBI:29035"/>
    </cofactor>
</comment>
<feature type="binding site" evidence="8">
    <location>
        <position position="97"/>
    </location>
    <ligand>
        <name>ATP</name>
        <dbReference type="ChEBI" id="CHEBI:30616"/>
    </ligand>
</feature>
<gene>
    <name evidence="8" type="primary">ydiU</name>
    <name evidence="8" type="synonym">selO</name>
    <name evidence="9" type="ORF">PMG71_07860</name>
</gene>
<dbReference type="PANTHER" id="PTHR12153:SF15">
    <property type="entry name" value="PROTEIN ADENYLYLTRANSFERASE SELO, MITOCHONDRIAL"/>
    <property type="match status" value="1"/>
</dbReference>
<keyword evidence="10" id="KW-1185">Reference proteome</keyword>
<keyword evidence="3 8" id="KW-0548">Nucleotidyltransferase</keyword>
<protein>
    <recommendedName>
        <fullName evidence="8">Protein nucleotidyltransferase YdiU</fullName>
        <ecNumber evidence="8">2.7.7.-</ecNumber>
    </recommendedName>
    <alternativeName>
        <fullName evidence="8">Protein adenylyltransferase YdiU</fullName>
        <ecNumber evidence="8">2.7.7.108</ecNumber>
    </alternativeName>
    <alternativeName>
        <fullName evidence="8">Protein uridylyltransferase YdiU</fullName>
        <ecNumber evidence="8">2.7.7.-</ecNumber>
    </alternativeName>
</protein>
<dbReference type="HAMAP" id="MF_00692">
    <property type="entry name" value="SelO"/>
    <property type="match status" value="1"/>
</dbReference>
<feature type="binding site" evidence="8">
    <location>
        <position position="94"/>
    </location>
    <ligand>
        <name>ATP</name>
        <dbReference type="ChEBI" id="CHEBI:30616"/>
    </ligand>
</feature>
<keyword evidence="6 8" id="KW-0067">ATP-binding</keyword>
<comment type="catalytic activity">
    <reaction evidence="8">
        <text>L-seryl-[protein] + ATP = 3-O-(5'-adenylyl)-L-seryl-[protein] + diphosphate</text>
        <dbReference type="Rhea" id="RHEA:58120"/>
        <dbReference type="Rhea" id="RHEA-COMP:9863"/>
        <dbReference type="Rhea" id="RHEA-COMP:15073"/>
        <dbReference type="ChEBI" id="CHEBI:29999"/>
        <dbReference type="ChEBI" id="CHEBI:30616"/>
        <dbReference type="ChEBI" id="CHEBI:33019"/>
        <dbReference type="ChEBI" id="CHEBI:142516"/>
        <dbReference type="EC" id="2.7.7.108"/>
    </reaction>
</comment>
<keyword evidence="7 8" id="KW-0460">Magnesium</keyword>
<organism evidence="9 10">
    <name type="scientific">Roseofilum acuticapitatum BLCC-M154</name>
    <dbReference type="NCBI Taxonomy" id="3022444"/>
    <lineage>
        <taxon>Bacteria</taxon>
        <taxon>Bacillati</taxon>
        <taxon>Cyanobacteriota</taxon>
        <taxon>Cyanophyceae</taxon>
        <taxon>Desertifilales</taxon>
        <taxon>Desertifilaceae</taxon>
        <taxon>Roseofilum</taxon>
        <taxon>Roseofilum acuticapitatum</taxon>
    </lineage>
</organism>
<evidence type="ECO:0000256" key="6">
    <source>
        <dbReference type="ARBA" id="ARBA00022840"/>
    </source>
</evidence>
<keyword evidence="2 8" id="KW-0808">Transferase</keyword>
<comment type="catalytic activity">
    <reaction evidence="8">
        <text>L-threonyl-[protein] + ATP = 3-O-(5'-adenylyl)-L-threonyl-[protein] + diphosphate</text>
        <dbReference type="Rhea" id="RHEA:54292"/>
        <dbReference type="Rhea" id="RHEA-COMP:11060"/>
        <dbReference type="Rhea" id="RHEA-COMP:13847"/>
        <dbReference type="ChEBI" id="CHEBI:30013"/>
        <dbReference type="ChEBI" id="CHEBI:30616"/>
        <dbReference type="ChEBI" id="CHEBI:33019"/>
        <dbReference type="ChEBI" id="CHEBI:138113"/>
        <dbReference type="EC" id="2.7.7.108"/>
    </reaction>
</comment>
<dbReference type="EMBL" id="JAQOSP010000053">
    <property type="protein sequence ID" value="MDJ1169336.1"/>
    <property type="molecule type" value="Genomic_DNA"/>
</dbReference>